<dbReference type="InterPro" id="IPR000253">
    <property type="entry name" value="FHA_dom"/>
</dbReference>
<evidence type="ECO:0000259" key="3">
    <source>
        <dbReference type="PROSITE" id="PS50011"/>
    </source>
</evidence>
<dbReference type="EMBL" id="KN847052">
    <property type="protein sequence ID" value="KIW22054.1"/>
    <property type="molecule type" value="Genomic_DNA"/>
</dbReference>
<dbReference type="OrthoDB" id="5979581at2759"/>
<dbReference type="InterPro" id="IPR008271">
    <property type="entry name" value="Ser/Thr_kinase_AS"/>
</dbReference>
<accession>A0A0D2CEU9</accession>
<dbReference type="PROSITE" id="PS50011">
    <property type="entry name" value="PROTEIN_KINASE_DOM"/>
    <property type="match status" value="1"/>
</dbReference>
<proteinExistence type="inferred from homology"/>
<dbReference type="VEuPathDB" id="FungiDB:PV07_12546"/>
<dbReference type="HOGENOM" id="CLU_037228_0_0_1"/>
<sequence>MGPPGDVDKASLKDTIRLDDTNDTIRLDDTNDTIRLDDTNDTIRLDDTPDSTRQLDDIHDPARQLNDTIRVENRPDSSVVPVTWSLPPTSSDFARLVPVNHQAKIAFHEIATILKTDGCWNPHCRKFIHVSDVKSKVISGRSKESDTSDGDTETQEIYTGYFRLNLSILPDKFPQGWIIGAGRSGMDHLGVDFLLTIKGNRDRVRGRHASIKHHKVSRHLMIAPAPGKGAVLNGEEVPTDGRVLESVRMGLTIGNLTFKIEFLPTNVATYNEQLDEIVRESGTWFTERIESIDPTPSDNHLILQGYQIQTPQAFGAYGVVSPCVNTSSGNVYAVKRIQRTQSSFDQIGDEIAILKLLEKHPHICALTEVIYSDGDDSSMGNRRINDVYMIFEPWAPRTLHALMASQVSPSIRWRAFHQGAQGIRYFHSFGVIHRDLKFGNILVVQLDPLRVVITDFGHATTFTNSQDHMKGTISYLPPEIIELKEKSNDPKRTPPDPALRWSCKSDVYSYGLVGWALRHGYFKRPVDGIDKIVHKGLLATLQNSRTAADEVLEDMLAWDSDSRLEMREVLLKPCWSEPETPCIEKKRIFPG</sequence>
<dbReference type="SUPFAM" id="SSF56112">
    <property type="entry name" value="Protein kinase-like (PK-like)"/>
    <property type="match status" value="1"/>
</dbReference>
<dbReference type="GeneID" id="27351740"/>
<protein>
    <recommendedName>
        <fullName evidence="6">Protein kinase domain-containing protein</fullName>
    </recommendedName>
</protein>
<feature type="domain" description="FHA" evidence="2">
    <location>
        <begin position="179"/>
        <end position="237"/>
    </location>
</feature>
<comment type="similarity">
    <text evidence="1">Belongs to the protein kinase superfamily. CAMK Ser/Thr protein kinase family. CHEK2 subfamily.</text>
</comment>
<dbReference type="PANTHER" id="PTHR44167:SF30">
    <property type="entry name" value="PHOSPHORYLASE KINASE"/>
    <property type="match status" value="1"/>
</dbReference>
<dbReference type="InterPro" id="IPR011009">
    <property type="entry name" value="Kinase-like_dom_sf"/>
</dbReference>
<evidence type="ECO:0000259" key="2">
    <source>
        <dbReference type="PROSITE" id="PS50006"/>
    </source>
</evidence>
<dbReference type="CDD" id="cd00180">
    <property type="entry name" value="PKc"/>
    <property type="match status" value="1"/>
</dbReference>
<dbReference type="Pfam" id="PF00069">
    <property type="entry name" value="Pkinase"/>
    <property type="match status" value="1"/>
</dbReference>
<dbReference type="SMART" id="SM00220">
    <property type="entry name" value="S_TKc"/>
    <property type="match status" value="1"/>
</dbReference>
<dbReference type="Proteomes" id="UP000054466">
    <property type="component" value="Unassembled WGS sequence"/>
</dbReference>
<keyword evidence="5" id="KW-1185">Reference proteome</keyword>
<dbReference type="STRING" id="569365.A0A0D2CEU9"/>
<dbReference type="Gene3D" id="3.30.200.20">
    <property type="entry name" value="Phosphorylase Kinase, domain 1"/>
    <property type="match status" value="1"/>
</dbReference>
<gene>
    <name evidence="4" type="ORF">PV07_12546</name>
</gene>
<dbReference type="InterPro" id="IPR000719">
    <property type="entry name" value="Prot_kinase_dom"/>
</dbReference>
<dbReference type="GO" id="GO:0044773">
    <property type="term" value="P:mitotic DNA damage checkpoint signaling"/>
    <property type="evidence" value="ECO:0007669"/>
    <property type="project" value="TreeGrafter"/>
</dbReference>
<dbReference type="PROSITE" id="PS00108">
    <property type="entry name" value="PROTEIN_KINASE_ST"/>
    <property type="match status" value="1"/>
</dbReference>
<reference evidence="4 5" key="1">
    <citation type="submission" date="2015-01" db="EMBL/GenBank/DDBJ databases">
        <title>The Genome Sequence of Cladophialophora immunda CBS83496.</title>
        <authorList>
            <consortium name="The Broad Institute Genomics Platform"/>
            <person name="Cuomo C."/>
            <person name="de Hoog S."/>
            <person name="Gorbushina A."/>
            <person name="Stielow B."/>
            <person name="Teixiera M."/>
            <person name="Abouelleil A."/>
            <person name="Chapman S.B."/>
            <person name="Priest M."/>
            <person name="Young S.K."/>
            <person name="Wortman J."/>
            <person name="Nusbaum C."/>
            <person name="Birren B."/>
        </authorList>
    </citation>
    <scope>NUCLEOTIDE SEQUENCE [LARGE SCALE GENOMIC DNA]</scope>
    <source>
        <strain evidence="4 5">CBS 83496</strain>
    </source>
</reference>
<dbReference type="PANTHER" id="PTHR44167">
    <property type="entry name" value="OVARIAN-SPECIFIC SERINE/THREONINE-PROTEIN KINASE LOK-RELATED"/>
    <property type="match status" value="1"/>
</dbReference>
<dbReference type="PROSITE" id="PS50006">
    <property type="entry name" value="FHA_DOMAIN"/>
    <property type="match status" value="1"/>
</dbReference>
<dbReference type="RefSeq" id="XP_016242270.1">
    <property type="nucleotide sequence ID" value="XM_016400081.1"/>
</dbReference>
<dbReference type="AlphaFoldDB" id="A0A0D2CEU9"/>
<dbReference type="GO" id="GO:0005524">
    <property type="term" value="F:ATP binding"/>
    <property type="evidence" value="ECO:0007669"/>
    <property type="project" value="InterPro"/>
</dbReference>
<evidence type="ECO:0008006" key="6">
    <source>
        <dbReference type="Google" id="ProtNLM"/>
    </source>
</evidence>
<evidence type="ECO:0000256" key="1">
    <source>
        <dbReference type="ARBA" id="ARBA00005575"/>
    </source>
</evidence>
<feature type="domain" description="Protein kinase" evidence="3">
    <location>
        <begin position="306"/>
        <end position="575"/>
    </location>
</feature>
<evidence type="ECO:0000313" key="4">
    <source>
        <dbReference type="EMBL" id="KIW22054.1"/>
    </source>
</evidence>
<organism evidence="4 5">
    <name type="scientific">Cladophialophora immunda</name>
    <dbReference type="NCBI Taxonomy" id="569365"/>
    <lineage>
        <taxon>Eukaryota</taxon>
        <taxon>Fungi</taxon>
        <taxon>Dikarya</taxon>
        <taxon>Ascomycota</taxon>
        <taxon>Pezizomycotina</taxon>
        <taxon>Eurotiomycetes</taxon>
        <taxon>Chaetothyriomycetidae</taxon>
        <taxon>Chaetothyriales</taxon>
        <taxon>Herpotrichiellaceae</taxon>
        <taxon>Cladophialophora</taxon>
    </lineage>
</organism>
<dbReference type="GO" id="GO:0005634">
    <property type="term" value="C:nucleus"/>
    <property type="evidence" value="ECO:0007669"/>
    <property type="project" value="TreeGrafter"/>
</dbReference>
<dbReference type="GO" id="GO:0004674">
    <property type="term" value="F:protein serine/threonine kinase activity"/>
    <property type="evidence" value="ECO:0007669"/>
    <property type="project" value="TreeGrafter"/>
</dbReference>
<evidence type="ECO:0000313" key="5">
    <source>
        <dbReference type="Proteomes" id="UP000054466"/>
    </source>
</evidence>
<dbReference type="Gene3D" id="1.10.510.10">
    <property type="entry name" value="Transferase(Phosphotransferase) domain 1"/>
    <property type="match status" value="1"/>
</dbReference>
<name>A0A0D2CEU9_9EURO</name>